<dbReference type="Pfam" id="PF00180">
    <property type="entry name" value="Iso_dh"/>
    <property type="match status" value="1"/>
</dbReference>
<dbReference type="SUPFAM" id="SSF53659">
    <property type="entry name" value="Isocitrate/Isopropylmalate dehydrogenase-like"/>
    <property type="match status" value="1"/>
</dbReference>
<dbReference type="GO" id="GO:0005739">
    <property type="term" value="C:mitochondrion"/>
    <property type="evidence" value="ECO:0007669"/>
    <property type="project" value="TreeGrafter"/>
</dbReference>
<keyword evidence="5" id="KW-1185">Reference proteome</keyword>
<dbReference type="Proteomes" id="UP001168821">
    <property type="component" value="Unassembled WGS sequence"/>
</dbReference>
<evidence type="ECO:0000313" key="5">
    <source>
        <dbReference type="Proteomes" id="UP001168821"/>
    </source>
</evidence>
<evidence type="ECO:0000256" key="2">
    <source>
        <dbReference type="ARBA" id="ARBA00022532"/>
    </source>
</evidence>
<feature type="domain" description="Isopropylmalate dehydrogenase-like" evidence="3">
    <location>
        <begin position="46"/>
        <end position="365"/>
    </location>
</feature>
<dbReference type="SMART" id="SM01329">
    <property type="entry name" value="Iso_dh"/>
    <property type="match status" value="1"/>
</dbReference>
<dbReference type="PANTHER" id="PTHR11835:SF60">
    <property type="entry name" value="ISOCITRATE DEHYDROGENASE [NAD] SUBUNIT, MITOCHONDRIAL"/>
    <property type="match status" value="1"/>
</dbReference>
<dbReference type="InterPro" id="IPR024084">
    <property type="entry name" value="IsoPropMal-DH-like_dom"/>
</dbReference>
<dbReference type="EMBL" id="JALNTZ010000004">
    <property type="protein sequence ID" value="KAJ3657001.1"/>
    <property type="molecule type" value="Genomic_DNA"/>
</dbReference>
<evidence type="ECO:0000259" key="3">
    <source>
        <dbReference type="SMART" id="SM01329"/>
    </source>
</evidence>
<keyword evidence="2" id="KW-0816">Tricarboxylic acid cycle</keyword>
<evidence type="ECO:0000313" key="4">
    <source>
        <dbReference type="EMBL" id="KAJ3657001.1"/>
    </source>
</evidence>
<dbReference type="AlphaFoldDB" id="A0AA38IKG3"/>
<dbReference type="GO" id="GO:0006102">
    <property type="term" value="P:isocitrate metabolic process"/>
    <property type="evidence" value="ECO:0007669"/>
    <property type="project" value="TreeGrafter"/>
</dbReference>
<name>A0AA38IKG3_9CUCU</name>
<evidence type="ECO:0000256" key="1">
    <source>
        <dbReference type="ARBA" id="ARBA00007769"/>
    </source>
</evidence>
<proteinExistence type="inferred from homology"/>
<sequence length="376" mass="42265">MSSRLLPRLTHLRQVHSELTTNSFHKIPHHIKPETSPLPLYGGRHLVTLLPGIGIGPEMTSHVKEIFATAQAPVDFEIIEGTGEELVRNAITSVRRNRVAIKGNLKSVIDEDGFIAPNVMIRTKLDLFVYVTHYKTYKNVYSKWPDLDLVIVRQNTEGEYALLEHESVNGVVESLKIVTRENTERLAKFAFEHARKHGRRKITVVHKSKQLELSDGMFLQTIKNVAHHYPDIQFEDMYIDRCCQKLVRNPHHFDVLLMPNLYGNIASNIVCGLSGGSGLFSGMNYGEDIAIFESATRQTGESFVGKNIANPVAMLNAGVNMLRHLGKSEHARLITDAICHTLTTSRVHTPDLGGVHSTTDVLSEIKRYIEDVKHLN</sequence>
<reference evidence="4" key="1">
    <citation type="journal article" date="2023" name="G3 (Bethesda)">
        <title>Whole genome assemblies of Zophobas morio and Tenebrio molitor.</title>
        <authorList>
            <person name="Kaur S."/>
            <person name="Stinson S.A."/>
            <person name="diCenzo G.C."/>
        </authorList>
    </citation>
    <scope>NUCLEOTIDE SEQUENCE</scope>
    <source>
        <strain evidence="4">QUZm001</strain>
    </source>
</reference>
<comment type="caution">
    <text evidence="4">The sequence shown here is derived from an EMBL/GenBank/DDBJ whole genome shotgun (WGS) entry which is preliminary data.</text>
</comment>
<organism evidence="4 5">
    <name type="scientific">Zophobas morio</name>
    <dbReference type="NCBI Taxonomy" id="2755281"/>
    <lineage>
        <taxon>Eukaryota</taxon>
        <taxon>Metazoa</taxon>
        <taxon>Ecdysozoa</taxon>
        <taxon>Arthropoda</taxon>
        <taxon>Hexapoda</taxon>
        <taxon>Insecta</taxon>
        <taxon>Pterygota</taxon>
        <taxon>Neoptera</taxon>
        <taxon>Endopterygota</taxon>
        <taxon>Coleoptera</taxon>
        <taxon>Polyphaga</taxon>
        <taxon>Cucujiformia</taxon>
        <taxon>Tenebrionidae</taxon>
        <taxon>Zophobas</taxon>
    </lineage>
</organism>
<dbReference type="PANTHER" id="PTHR11835">
    <property type="entry name" value="DECARBOXYLATING DEHYDROGENASES-ISOCITRATE, ISOPROPYLMALATE, TARTRATE"/>
    <property type="match status" value="1"/>
</dbReference>
<dbReference type="GO" id="GO:0006099">
    <property type="term" value="P:tricarboxylic acid cycle"/>
    <property type="evidence" value="ECO:0007669"/>
    <property type="project" value="UniProtKB-KW"/>
</dbReference>
<accession>A0AA38IKG3</accession>
<comment type="similarity">
    <text evidence="1">Belongs to the isocitrate and isopropylmalate dehydrogenases family.</text>
</comment>
<protein>
    <recommendedName>
        <fullName evidence="3">Isopropylmalate dehydrogenase-like domain-containing protein</fullName>
    </recommendedName>
</protein>
<gene>
    <name evidence="4" type="ORF">Zmor_016037</name>
</gene>
<dbReference type="Gene3D" id="3.40.718.10">
    <property type="entry name" value="Isopropylmalate Dehydrogenase"/>
    <property type="match status" value="1"/>
</dbReference>